<accession>A0A1G6TJ80</accession>
<evidence type="ECO:0000256" key="1">
    <source>
        <dbReference type="SAM" id="MobiDB-lite"/>
    </source>
</evidence>
<dbReference type="Proteomes" id="UP000324896">
    <property type="component" value="Unassembled WGS sequence"/>
</dbReference>
<proteinExistence type="predicted"/>
<evidence type="ECO:0000313" key="2">
    <source>
        <dbReference type="EMBL" id="SDD29232.1"/>
    </source>
</evidence>
<dbReference type="RefSeq" id="WP_149796991.1">
    <property type="nucleotide sequence ID" value="NZ_FMYT01000046.1"/>
</dbReference>
<dbReference type="AlphaFoldDB" id="A0A1G6TJ80"/>
<dbReference type="EMBL" id="FMYT01000046">
    <property type="protein sequence ID" value="SDD29232.1"/>
    <property type="molecule type" value="Genomic_DNA"/>
</dbReference>
<organism evidence="2 3">
    <name type="scientific">Halanaerobium congolense</name>
    <dbReference type="NCBI Taxonomy" id="54121"/>
    <lineage>
        <taxon>Bacteria</taxon>
        <taxon>Bacillati</taxon>
        <taxon>Bacillota</taxon>
        <taxon>Clostridia</taxon>
        <taxon>Halanaerobiales</taxon>
        <taxon>Halanaerobiaceae</taxon>
        <taxon>Halanaerobium</taxon>
    </lineage>
</organism>
<evidence type="ECO:0000313" key="3">
    <source>
        <dbReference type="Proteomes" id="UP000324896"/>
    </source>
</evidence>
<feature type="compositionally biased region" description="Basic and acidic residues" evidence="1">
    <location>
        <begin position="298"/>
        <end position="314"/>
    </location>
</feature>
<name>A0A1G6TJ80_9FIRM</name>
<sequence length="314" mass="36434">MSITYQSQIFQTIKSFAGEKNILAIPKSFIRFCDENLYTGLFLSQIIYLSDKGSREDGFIYKSNKEWKKDYFLSDYAIRQAKKYLEDKGIIETKLIKANGAPTTHYKLKKQKFTELFMEFLQNEEGSSNGFVEINETSDSMESSKSTNGFETDNPSDNMESLKSTNGIVESNETLTEITTEINNNKKNNKKNQLEKINQEFQKSFSTSLNHIQLEKIKEYMLKGLSENLILKTIEYCGLGGHNQMFFFNRLSMLLEDEIYDIDQLNSVLSQNKSLEKDSSVSKNNESDSKNNQSQNDSDYKWRDFFIDPDKYKE</sequence>
<feature type="compositionally biased region" description="Basic and acidic residues" evidence="1">
    <location>
        <begin position="274"/>
        <end position="289"/>
    </location>
</feature>
<protein>
    <submittedName>
        <fullName evidence="2">Uncharacterized protein</fullName>
    </submittedName>
</protein>
<feature type="region of interest" description="Disordered" evidence="1">
    <location>
        <begin position="138"/>
        <end position="162"/>
    </location>
</feature>
<reference evidence="2 3" key="1">
    <citation type="submission" date="2016-10" db="EMBL/GenBank/DDBJ databases">
        <authorList>
            <person name="Varghese N."/>
            <person name="Submissions S."/>
        </authorList>
    </citation>
    <scope>NUCLEOTIDE SEQUENCE [LARGE SCALE GENOMIC DNA]</scope>
    <source>
        <strain evidence="2 3">WG10</strain>
    </source>
</reference>
<feature type="region of interest" description="Disordered" evidence="1">
    <location>
        <begin position="274"/>
        <end position="314"/>
    </location>
</feature>
<gene>
    <name evidence="2" type="ORF">SAMN04488597_1462</name>
</gene>